<dbReference type="Proteomes" id="UP000184693">
    <property type="component" value="Unassembled WGS sequence"/>
</dbReference>
<dbReference type="AlphaFoldDB" id="A0A1N6HX09"/>
<protein>
    <submittedName>
        <fullName evidence="1">Uncharacterized protein</fullName>
    </submittedName>
</protein>
<dbReference type="EMBL" id="FSRM01000001">
    <property type="protein sequence ID" value="SIO24260.1"/>
    <property type="molecule type" value="Genomic_DNA"/>
</dbReference>
<dbReference type="OrthoDB" id="9079394at2"/>
<reference evidence="1 2" key="1">
    <citation type="submission" date="2016-11" db="EMBL/GenBank/DDBJ databases">
        <authorList>
            <person name="Jaros S."/>
            <person name="Januszkiewicz K."/>
            <person name="Wedrychowicz H."/>
        </authorList>
    </citation>
    <scope>NUCLEOTIDE SEQUENCE [LARGE SCALE GENOMIC DNA]</scope>
    <source>
        <strain evidence="1 2">GAS86</strain>
    </source>
</reference>
<dbReference type="RefSeq" id="WP_074265556.1">
    <property type="nucleotide sequence ID" value="NZ_FSRM01000001.1"/>
</dbReference>
<gene>
    <name evidence="1" type="ORF">SAMN05444168_3708</name>
</gene>
<evidence type="ECO:0000313" key="2">
    <source>
        <dbReference type="Proteomes" id="UP000184693"/>
    </source>
</evidence>
<evidence type="ECO:0000313" key="1">
    <source>
        <dbReference type="EMBL" id="SIO24260.1"/>
    </source>
</evidence>
<organism evidence="1 2">
    <name type="scientific">Paraburkholderia phenazinium</name>
    <dbReference type="NCBI Taxonomy" id="60549"/>
    <lineage>
        <taxon>Bacteria</taxon>
        <taxon>Pseudomonadati</taxon>
        <taxon>Pseudomonadota</taxon>
        <taxon>Betaproteobacteria</taxon>
        <taxon>Burkholderiales</taxon>
        <taxon>Burkholderiaceae</taxon>
        <taxon>Paraburkholderia</taxon>
    </lineage>
</organism>
<accession>A0A1N6HX09</accession>
<sequence>MIQKRQKPVAHIRTSPAAVQALSAPLVQTRTGGQILYVDQRLQGPTPPGTRRCRANLIESAHVAAASASRALVDIAADSRDAFIRLLTDYPGTAADYQLCLLTVSRDEECQLAAFNMANAVVGAGMSPGQVRFIHVAGPFDPAKTAYPLVAKFYEEHGVQEEGSAPAVLHETELLLRIQRDGERLGDWLHGKTDFQALLDEARREGAGEGALSQLMHKVMLQRKFAIVRDRVAQVLDSLGLTSISPAEWLEEAAGFASPPPAGA</sequence>
<name>A0A1N6HX09_9BURK</name>
<proteinExistence type="predicted"/>